<evidence type="ECO:0000313" key="2">
    <source>
        <dbReference type="Proteomes" id="UP001231941"/>
    </source>
</evidence>
<protein>
    <submittedName>
        <fullName evidence="1">Uncharacterized protein</fullName>
    </submittedName>
</protein>
<reference evidence="1 2" key="1">
    <citation type="submission" date="2023-08" db="EMBL/GenBank/DDBJ databases">
        <authorList>
            <person name="Park J.-S."/>
        </authorList>
    </citation>
    <scope>NUCLEOTIDE SEQUENCE [LARGE SCALE GENOMIC DNA]</scope>
    <source>
        <strain evidence="1 2">2205SS18-9</strain>
    </source>
</reference>
<dbReference type="EMBL" id="JAVAMP010000024">
    <property type="protein sequence ID" value="MDP5277113.1"/>
    <property type="molecule type" value="Genomic_DNA"/>
</dbReference>
<keyword evidence="2" id="KW-1185">Reference proteome</keyword>
<name>A0ABT9J6D9_9BACL</name>
<dbReference type="Proteomes" id="UP001231941">
    <property type="component" value="Unassembled WGS sequence"/>
</dbReference>
<comment type="caution">
    <text evidence="1">The sequence shown here is derived from an EMBL/GenBank/DDBJ whole genome shotgun (WGS) entry which is preliminary data.</text>
</comment>
<dbReference type="RefSeq" id="WP_305994413.1">
    <property type="nucleotide sequence ID" value="NZ_JAVAMP010000024.1"/>
</dbReference>
<accession>A0ABT9J6D9</accession>
<gene>
    <name evidence="1" type="ORF">Q5Y73_23740</name>
</gene>
<organism evidence="1 2">
    <name type="scientific">Chengkuizengella axinellae</name>
    <dbReference type="NCBI Taxonomy" id="3064388"/>
    <lineage>
        <taxon>Bacteria</taxon>
        <taxon>Bacillati</taxon>
        <taxon>Bacillota</taxon>
        <taxon>Bacilli</taxon>
        <taxon>Bacillales</taxon>
        <taxon>Paenibacillaceae</taxon>
        <taxon>Chengkuizengella</taxon>
    </lineage>
</organism>
<proteinExistence type="predicted"/>
<sequence>MCSRIKGFINYFTYKLGSNAKNYGTTTFAPLRIIPQYTNIDLKNRQVTGLVKYNNKVYLTVIVDVHNRKTKVKGNLRGITKITKPFKKSHYIEMIKNEAENLIKNKIENPK</sequence>
<evidence type="ECO:0000313" key="1">
    <source>
        <dbReference type="EMBL" id="MDP5277113.1"/>
    </source>
</evidence>